<dbReference type="Proteomes" id="UP000342300">
    <property type="component" value="Unassembled WGS sequence"/>
</dbReference>
<dbReference type="EMBL" id="PDHS01000169">
    <property type="protein sequence ID" value="MQM30458.1"/>
    <property type="molecule type" value="Genomic_DNA"/>
</dbReference>
<dbReference type="SUPFAM" id="SSF47090">
    <property type="entry name" value="PGBD-like"/>
    <property type="match status" value="1"/>
</dbReference>
<dbReference type="InterPro" id="IPR036365">
    <property type="entry name" value="PGBD-like_sf"/>
</dbReference>
<dbReference type="Gene3D" id="1.10.101.10">
    <property type="entry name" value="PGBD-like superfamily/PGBD"/>
    <property type="match status" value="1"/>
</dbReference>
<proteinExistence type="predicted"/>
<gene>
    <name evidence="2" type="ORF">CRU78_07935</name>
</gene>
<evidence type="ECO:0000313" key="2">
    <source>
        <dbReference type="EMBL" id="MQM30458.1"/>
    </source>
</evidence>
<feature type="domain" description="Peptidoglycan binding-like" evidence="1">
    <location>
        <begin position="54"/>
        <end position="108"/>
    </location>
</feature>
<sequence length="113" mass="12070">MADRDDVVAVTRTINGGENGLADRKRYLAKAKAIWIDDNTPTAGHSTVRPGDKGGEVEELQHVLVAAGFRVLVDGDFGDNTKNAVMDFQKRKGLPADGVVGPKTWGLLQLIAA</sequence>
<dbReference type="InterPro" id="IPR036366">
    <property type="entry name" value="PGBDSf"/>
</dbReference>
<dbReference type="InterPro" id="IPR002477">
    <property type="entry name" value="Peptidoglycan-bd-like"/>
</dbReference>
<evidence type="ECO:0000259" key="1">
    <source>
        <dbReference type="Pfam" id="PF01471"/>
    </source>
</evidence>
<dbReference type="AlphaFoldDB" id="A0A6A7RSS9"/>
<organism evidence="2 3">
    <name type="scientific">Candidatus Accumulibacter phosphatis</name>
    <dbReference type="NCBI Taxonomy" id="327160"/>
    <lineage>
        <taxon>Bacteria</taxon>
        <taxon>Pseudomonadati</taxon>
        <taxon>Pseudomonadota</taxon>
        <taxon>Betaproteobacteria</taxon>
        <taxon>Candidatus Accumulibacter</taxon>
    </lineage>
</organism>
<comment type="caution">
    <text evidence="2">The sequence shown here is derived from an EMBL/GenBank/DDBJ whole genome shotgun (WGS) entry which is preliminary data.</text>
</comment>
<dbReference type="Pfam" id="PF01471">
    <property type="entry name" value="PG_binding_1"/>
    <property type="match status" value="1"/>
</dbReference>
<evidence type="ECO:0000313" key="3">
    <source>
        <dbReference type="Proteomes" id="UP000342300"/>
    </source>
</evidence>
<reference evidence="2 3" key="1">
    <citation type="submission" date="2017-09" db="EMBL/GenBank/DDBJ databases">
        <title>Metagenomic Analysis Reveals Denitrifying Candidatus Accumulibacter and Flanking Population as a Source of N2O.</title>
        <authorList>
            <person name="Gao H."/>
            <person name="Mao Y."/>
            <person name="Zhao X."/>
            <person name="Liu W.-T."/>
            <person name="Zhang T."/>
            <person name="Wells G."/>
        </authorList>
    </citation>
    <scope>NUCLEOTIDE SEQUENCE [LARGE SCALE GENOMIC DNA]</scope>
    <source>
        <strain evidence="2">CANDO_2_IC</strain>
    </source>
</reference>
<accession>A0A6A7RSS9</accession>
<name>A0A6A7RSS9_9PROT</name>
<protein>
    <recommendedName>
        <fullName evidence="1">Peptidoglycan binding-like domain-containing protein</fullName>
    </recommendedName>
</protein>